<dbReference type="Gene3D" id="3.30.110.10">
    <property type="entry name" value="Translation initiation factor 3 (IF-3), C-terminal domain"/>
    <property type="match status" value="1"/>
</dbReference>
<dbReference type="PANTHER" id="PTHR10938:SF0">
    <property type="entry name" value="TRANSLATION INITIATION FACTOR IF-3, MITOCHONDRIAL"/>
    <property type="match status" value="1"/>
</dbReference>
<feature type="domain" description="Translation initiation factor 3 C-terminal" evidence="6">
    <location>
        <begin position="156"/>
        <end position="229"/>
    </location>
</feature>
<evidence type="ECO:0000313" key="9">
    <source>
        <dbReference type="Proteomes" id="UP001148018"/>
    </source>
</evidence>
<gene>
    <name evidence="8" type="ORF">NHX12_026416</name>
</gene>
<dbReference type="InterPro" id="IPR001288">
    <property type="entry name" value="Translation_initiation_fac_3"/>
</dbReference>
<evidence type="ECO:0000256" key="1">
    <source>
        <dbReference type="ARBA" id="ARBA00005439"/>
    </source>
</evidence>
<evidence type="ECO:0000256" key="5">
    <source>
        <dbReference type="SAM" id="SignalP"/>
    </source>
</evidence>
<keyword evidence="2" id="KW-0396">Initiation factor</keyword>
<dbReference type="AlphaFoldDB" id="A0A9Q0IQQ2"/>
<dbReference type="GO" id="GO:0032790">
    <property type="term" value="P:ribosome disassembly"/>
    <property type="evidence" value="ECO:0007669"/>
    <property type="project" value="TreeGrafter"/>
</dbReference>
<evidence type="ECO:0000256" key="3">
    <source>
        <dbReference type="ARBA" id="ARBA00022917"/>
    </source>
</evidence>
<feature type="signal peptide" evidence="5">
    <location>
        <begin position="1"/>
        <end position="20"/>
    </location>
</feature>
<feature type="region of interest" description="Disordered" evidence="4">
    <location>
        <begin position="248"/>
        <end position="289"/>
    </location>
</feature>
<keyword evidence="3" id="KW-0648">Protein biosynthesis</keyword>
<dbReference type="SUPFAM" id="SSF55200">
    <property type="entry name" value="Translation initiation factor IF3, C-terminal domain"/>
    <property type="match status" value="1"/>
</dbReference>
<sequence>MSVSRLSWAWILAARRAGLSWTTAPRPLVSCREKKGPLAAQPGASFSTEAGDKPPVPLPPPRKDKKRQDPWAGRASISSVGRKIQQRLLQVMDEQGESLGTMHRSNALRLMDEQGLKLVLVDAAADPPLYRLMSGKQIHEESMRLREKQKATAAPVQVKELSFSVDIASHDLERKLSQAQSWLDKKNHVQITLKSRRTASTVSLDQTLEEIVQQMPGLVGFVSKPKVVGAGKASCILRLPSAKELLALKAKSRPPPTPPQPTGVTPQLGEPESLAASPASASKEDSTQQ</sequence>
<dbReference type="PANTHER" id="PTHR10938">
    <property type="entry name" value="TRANSLATION INITIATION FACTOR IF-3"/>
    <property type="match status" value="1"/>
</dbReference>
<dbReference type="Gene3D" id="3.10.20.80">
    <property type="entry name" value="Translation initiation factor 3 (IF-3), N-terminal domain"/>
    <property type="match status" value="1"/>
</dbReference>
<accession>A0A9Q0IQQ2</accession>
<dbReference type="GO" id="GO:0070124">
    <property type="term" value="P:mitochondrial translational initiation"/>
    <property type="evidence" value="ECO:0007669"/>
    <property type="project" value="TreeGrafter"/>
</dbReference>
<comment type="similarity">
    <text evidence="1">Belongs to the IF-3 family.</text>
</comment>
<dbReference type="InterPro" id="IPR019814">
    <property type="entry name" value="Translation_initiation_fac_3_N"/>
</dbReference>
<keyword evidence="5" id="KW-0732">Signal</keyword>
<dbReference type="Proteomes" id="UP001148018">
    <property type="component" value="Unassembled WGS sequence"/>
</dbReference>
<evidence type="ECO:0000259" key="7">
    <source>
        <dbReference type="Pfam" id="PF05198"/>
    </source>
</evidence>
<dbReference type="EMBL" id="JANIIK010000042">
    <property type="protein sequence ID" value="KAJ3606898.1"/>
    <property type="molecule type" value="Genomic_DNA"/>
</dbReference>
<dbReference type="GO" id="GO:0043022">
    <property type="term" value="F:ribosome binding"/>
    <property type="evidence" value="ECO:0007669"/>
    <property type="project" value="TreeGrafter"/>
</dbReference>
<dbReference type="SUPFAM" id="SSF54364">
    <property type="entry name" value="Translation initiation factor IF3, N-terminal domain"/>
    <property type="match status" value="1"/>
</dbReference>
<evidence type="ECO:0000256" key="4">
    <source>
        <dbReference type="SAM" id="MobiDB-lite"/>
    </source>
</evidence>
<feature type="chain" id="PRO_5040503666" description="Mitochondrial translational initiation factor 3" evidence="5">
    <location>
        <begin position="21"/>
        <end position="289"/>
    </location>
</feature>
<feature type="compositionally biased region" description="Low complexity" evidence="4">
    <location>
        <begin position="262"/>
        <end position="281"/>
    </location>
</feature>
<feature type="domain" description="Translation initiation factor 3 N-terminal" evidence="7">
    <location>
        <begin position="80"/>
        <end position="148"/>
    </location>
</feature>
<reference evidence="8" key="1">
    <citation type="submission" date="2022-07" db="EMBL/GenBank/DDBJ databases">
        <title>Chromosome-level genome of Muraenolepis orangiensis.</title>
        <authorList>
            <person name="Kim J."/>
        </authorList>
    </citation>
    <scope>NUCLEOTIDE SEQUENCE</scope>
    <source>
        <strain evidence="8">KU_S4_2022</strain>
        <tissue evidence="8">Muscle</tissue>
    </source>
</reference>
<evidence type="ECO:0000256" key="2">
    <source>
        <dbReference type="ARBA" id="ARBA00022540"/>
    </source>
</evidence>
<comment type="caution">
    <text evidence="8">The sequence shown here is derived from an EMBL/GenBank/DDBJ whole genome shotgun (WGS) entry which is preliminary data.</text>
</comment>
<evidence type="ECO:0000313" key="8">
    <source>
        <dbReference type="EMBL" id="KAJ3606898.1"/>
    </source>
</evidence>
<dbReference type="InterPro" id="IPR036787">
    <property type="entry name" value="T_IF-3_N_sf"/>
</dbReference>
<dbReference type="InterPro" id="IPR019815">
    <property type="entry name" value="Translation_initiation_fac_3_C"/>
</dbReference>
<dbReference type="Pfam" id="PF05198">
    <property type="entry name" value="IF3_N"/>
    <property type="match status" value="1"/>
</dbReference>
<dbReference type="NCBIfam" id="TIGR00168">
    <property type="entry name" value="infC"/>
    <property type="match status" value="1"/>
</dbReference>
<dbReference type="OrthoDB" id="21573at2759"/>
<dbReference type="FunFam" id="3.10.20.80:FF:000002">
    <property type="entry name" value="Mitochondrial translational initiation factor 3"/>
    <property type="match status" value="1"/>
</dbReference>
<evidence type="ECO:0000259" key="6">
    <source>
        <dbReference type="Pfam" id="PF00707"/>
    </source>
</evidence>
<dbReference type="GO" id="GO:0005739">
    <property type="term" value="C:mitochondrion"/>
    <property type="evidence" value="ECO:0007669"/>
    <property type="project" value="TreeGrafter"/>
</dbReference>
<evidence type="ECO:0008006" key="10">
    <source>
        <dbReference type="Google" id="ProtNLM"/>
    </source>
</evidence>
<organism evidence="8 9">
    <name type="scientific">Muraenolepis orangiensis</name>
    <name type="common">Patagonian moray cod</name>
    <dbReference type="NCBI Taxonomy" id="630683"/>
    <lineage>
        <taxon>Eukaryota</taxon>
        <taxon>Metazoa</taxon>
        <taxon>Chordata</taxon>
        <taxon>Craniata</taxon>
        <taxon>Vertebrata</taxon>
        <taxon>Euteleostomi</taxon>
        <taxon>Actinopterygii</taxon>
        <taxon>Neopterygii</taxon>
        <taxon>Teleostei</taxon>
        <taxon>Neoteleostei</taxon>
        <taxon>Acanthomorphata</taxon>
        <taxon>Zeiogadaria</taxon>
        <taxon>Gadariae</taxon>
        <taxon>Gadiformes</taxon>
        <taxon>Muraenolepidoidei</taxon>
        <taxon>Muraenolepididae</taxon>
        <taxon>Muraenolepis</taxon>
    </lineage>
</organism>
<protein>
    <recommendedName>
        <fullName evidence="10">Mitochondrial translational initiation factor 3</fullName>
    </recommendedName>
</protein>
<feature type="region of interest" description="Disordered" evidence="4">
    <location>
        <begin position="33"/>
        <end position="78"/>
    </location>
</feature>
<keyword evidence="9" id="KW-1185">Reference proteome</keyword>
<dbReference type="GO" id="GO:0003743">
    <property type="term" value="F:translation initiation factor activity"/>
    <property type="evidence" value="ECO:0007669"/>
    <property type="project" value="UniProtKB-KW"/>
</dbReference>
<dbReference type="Pfam" id="PF00707">
    <property type="entry name" value="IF3_C"/>
    <property type="match status" value="1"/>
</dbReference>
<dbReference type="InterPro" id="IPR036788">
    <property type="entry name" value="T_IF-3_C_sf"/>
</dbReference>
<name>A0A9Q0IQQ2_9TELE</name>
<proteinExistence type="inferred from homology"/>